<evidence type="ECO:0000256" key="3">
    <source>
        <dbReference type="ARBA" id="ARBA00009677"/>
    </source>
</evidence>
<keyword evidence="9" id="KW-0966">Cell projection</keyword>
<dbReference type="RefSeq" id="WP_093917287.1">
    <property type="nucleotide sequence ID" value="NZ_FPAJ01000005.1"/>
</dbReference>
<organism evidence="9 10">
    <name type="scientific">Sulfitobacter marinus</name>
    <dbReference type="NCBI Taxonomy" id="394264"/>
    <lineage>
        <taxon>Bacteria</taxon>
        <taxon>Pseudomonadati</taxon>
        <taxon>Pseudomonadota</taxon>
        <taxon>Alphaproteobacteria</taxon>
        <taxon>Rhodobacterales</taxon>
        <taxon>Roseobacteraceae</taxon>
        <taxon>Sulfitobacter</taxon>
    </lineage>
</organism>
<dbReference type="GO" id="GO:0005576">
    <property type="term" value="C:extracellular region"/>
    <property type="evidence" value="ECO:0007669"/>
    <property type="project" value="UniProtKB-SubCell"/>
</dbReference>
<dbReference type="GO" id="GO:0005198">
    <property type="term" value="F:structural molecule activity"/>
    <property type="evidence" value="ECO:0007669"/>
    <property type="project" value="InterPro"/>
</dbReference>
<evidence type="ECO:0000313" key="10">
    <source>
        <dbReference type="Proteomes" id="UP000199239"/>
    </source>
</evidence>
<feature type="domain" description="Flagellar basal-body/hook protein C-terminal" evidence="7">
    <location>
        <begin position="431"/>
        <end position="470"/>
    </location>
</feature>
<name>A0A1I6V5K0_9RHOB</name>
<keyword evidence="9" id="KW-0282">Flagellum</keyword>
<dbReference type="PANTHER" id="PTHR30033:SF2">
    <property type="entry name" value="FLAGELLAR HOOK PROTEIN"/>
    <property type="match status" value="1"/>
</dbReference>
<keyword evidence="6" id="KW-0975">Bacterial flagellum</keyword>
<dbReference type="InterPro" id="IPR053927">
    <property type="entry name" value="FlgK_helical"/>
</dbReference>
<dbReference type="SUPFAM" id="SSF64518">
    <property type="entry name" value="Phase 1 flagellin"/>
    <property type="match status" value="1"/>
</dbReference>
<dbReference type="NCBIfam" id="TIGR02492">
    <property type="entry name" value="flgK_ends"/>
    <property type="match status" value="1"/>
</dbReference>
<dbReference type="PANTHER" id="PTHR30033">
    <property type="entry name" value="FLAGELLAR HOOK-ASSOCIATED PROTEIN 1"/>
    <property type="match status" value="1"/>
</dbReference>
<dbReference type="Pfam" id="PF22638">
    <property type="entry name" value="FlgK_D1"/>
    <property type="match status" value="1"/>
</dbReference>
<accession>A0A1I6V5K0</accession>
<evidence type="ECO:0000256" key="6">
    <source>
        <dbReference type="ARBA" id="ARBA00023143"/>
    </source>
</evidence>
<dbReference type="Pfam" id="PF06429">
    <property type="entry name" value="Flg_bbr_C"/>
    <property type="match status" value="1"/>
</dbReference>
<dbReference type="AlphaFoldDB" id="A0A1I6V5K0"/>
<keyword evidence="9" id="KW-0969">Cilium</keyword>
<sequence length="472" mass="48441">MSISSAYTIARSGLHSTGGRASLVAGNIANAQTAGYVRREGVQVSGGGVQGSVVELRMVRQIDERLAGMTRGASAELGSAKVTGEILGGYLLTLGQPGDEVSPAARMADFQVGLDLLANNPSDASVQGDVLKRANSLVTSLNSVASALERSRAQASDSFETGVAQVNDALSGIAALNKQLSGASTDISGAGGLMDEMNRRLDALGEHLDFQTRWEADGTLTLHTSGGTELVQGDEASLLTANGQTGALFADGVDITPGQAGGRGFTSGRLAALSDMLSSVIPQMNLQLDELARGLVQSFEAADATVAPGDPGLFTDAGAAFNPANIDGLAGRLTVNASVQPEQGGALWRLRDGVGAVAPGAPGATDQINALIGIFDESQAMDVAAGLGTNLRLGDYAAELVGHHHNTRVTADARAQTANIRLVSYEDGRSNVEGVNVDTELQKLLEIEQAYGANSQVLSSLTDMIDSLLNAV</sequence>
<dbReference type="GO" id="GO:0009424">
    <property type="term" value="C:bacterial-type flagellum hook"/>
    <property type="evidence" value="ECO:0007669"/>
    <property type="project" value="InterPro"/>
</dbReference>
<dbReference type="InterPro" id="IPR002371">
    <property type="entry name" value="FlgK"/>
</dbReference>
<comment type="subcellular location">
    <subcellularLocation>
        <location evidence="1">Bacterial flagellum</location>
    </subcellularLocation>
    <subcellularLocation>
        <location evidence="2">Secreted</location>
    </subcellularLocation>
</comment>
<comment type="similarity">
    <text evidence="3">Belongs to the flagella basal body rod proteins family.</text>
</comment>
<reference evidence="10" key="1">
    <citation type="submission" date="2016-10" db="EMBL/GenBank/DDBJ databases">
        <authorList>
            <person name="Varghese N."/>
            <person name="Submissions S."/>
        </authorList>
    </citation>
    <scope>NUCLEOTIDE SEQUENCE [LARGE SCALE GENOMIC DNA]</scope>
    <source>
        <strain evidence="10">DSM 23422</strain>
    </source>
</reference>
<keyword evidence="10" id="KW-1185">Reference proteome</keyword>
<evidence type="ECO:0000259" key="7">
    <source>
        <dbReference type="Pfam" id="PF06429"/>
    </source>
</evidence>
<proteinExistence type="inferred from homology"/>
<dbReference type="OrthoDB" id="7181295at2"/>
<gene>
    <name evidence="9" type="ORF">SAMN04488040_3104</name>
</gene>
<evidence type="ECO:0000256" key="4">
    <source>
        <dbReference type="ARBA" id="ARBA00016244"/>
    </source>
</evidence>
<keyword evidence="5" id="KW-0964">Secreted</keyword>
<dbReference type="STRING" id="394264.SAMN04488040_3104"/>
<dbReference type="EMBL" id="FPAJ01000005">
    <property type="protein sequence ID" value="SFT08935.1"/>
    <property type="molecule type" value="Genomic_DNA"/>
</dbReference>
<evidence type="ECO:0000256" key="1">
    <source>
        <dbReference type="ARBA" id="ARBA00004365"/>
    </source>
</evidence>
<protein>
    <recommendedName>
        <fullName evidence="4">Flagellar hook-associated protein 1</fullName>
    </recommendedName>
</protein>
<dbReference type="GO" id="GO:0044780">
    <property type="term" value="P:bacterial-type flagellum assembly"/>
    <property type="evidence" value="ECO:0007669"/>
    <property type="project" value="InterPro"/>
</dbReference>
<feature type="domain" description="Flagellar hook-associated protein FlgK helical" evidence="8">
    <location>
        <begin position="104"/>
        <end position="303"/>
    </location>
</feature>
<dbReference type="Proteomes" id="UP000199239">
    <property type="component" value="Unassembled WGS sequence"/>
</dbReference>
<evidence type="ECO:0000313" key="9">
    <source>
        <dbReference type="EMBL" id="SFT08935.1"/>
    </source>
</evidence>
<evidence type="ECO:0000256" key="2">
    <source>
        <dbReference type="ARBA" id="ARBA00004613"/>
    </source>
</evidence>
<evidence type="ECO:0000256" key="5">
    <source>
        <dbReference type="ARBA" id="ARBA00022525"/>
    </source>
</evidence>
<evidence type="ECO:0000259" key="8">
    <source>
        <dbReference type="Pfam" id="PF22638"/>
    </source>
</evidence>
<dbReference type="InterPro" id="IPR010930">
    <property type="entry name" value="Flg_bb/hook_C_dom"/>
</dbReference>